<accession>A0A9W6UGS2</accession>
<dbReference type="AlphaFoldDB" id="A0A9W6UGS2"/>
<sequence length="52" mass="5508">MENVDWSDLDDEEMLAAAYALIDEEKPGSGLLALLDALASPQDSPKNGPPGH</sequence>
<organism evidence="1 2">
    <name type="scientific">Nocardiopsis ansamitocini</name>
    <dbReference type="NCBI Taxonomy" id="1670832"/>
    <lineage>
        <taxon>Bacteria</taxon>
        <taxon>Bacillati</taxon>
        <taxon>Actinomycetota</taxon>
        <taxon>Actinomycetes</taxon>
        <taxon>Streptosporangiales</taxon>
        <taxon>Nocardiopsidaceae</taxon>
        <taxon>Nocardiopsis</taxon>
    </lineage>
</organism>
<keyword evidence="2" id="KW-1185">Reference proteome</keyword>
<protein>
    <submittedName>
        <fullName evidence="1">Uncharacterized protein</fullName>
    </submittedName>
</protein>
<dbReference type="EMBL" id="BSQG01000001">
    <property type="protein sequence ID" value="GLU45739.1"/>
    <property type="molecule type" value="Genomic_DNA"/>
</dbReference>
<dbReference type="RefSeq" id="WP_285756630.1">
    <property type="nucleotide sequence ID" value="NZ_BSQG01000001.1"/>
</dbReference>
<evidence type="ECO:0000313" key="2">
    <source>
        <dbReference type="Proteomes" id="UP001165092"/>
    </source>
</evidence>
<proteinExistence type="predicted"/>
<name>A0A9W6UGS2_9ACTN</name>
<gene>
    <name evidence="1" type="ORF">Nans01_00900</name>
</gene>
<evidence type="ECO:0000313" key="1">
    <source>
        <dbReference type="EMBL" id="GLU45739.1"/>
    </source>
</evidence>
<dbReference type="Proteomes" id="UP001165092">
    <property type="component" value="Unassembled WGS sequence"/>
</dbReference>
<reference evidence="1" key="1">
    <citation type="submission" date="2023-02" db="EMBL/GenBank/DDBJ databases">
        <title>Nocardiopsis ansamitocini NBRC 112285.</title>
        <authorList>
            <person name="Ichikawa N."/>
            <person name="Sato H."/>
            <person name="Tonouchi N."/>
        </authorList>
    </citation>
    <scope>NUCLEOTIDE SEQUENCE</scope>
    <source>
        <strain evidence="1">NBRC 112285</strain>
    </source>
</reference>
<comment type="caution">
    <text evidence="1">The sequence shown here is derived from an EMBL/GenBank/DDBJ whole genome shotgun (WGS) entry which is preliminary data.</text>
</comment>